<evidence type="ECO:0000313" key="3">
    <source>
        <dbReference type="EMBL" id="VAI40374.1"/>
    </source>
</evidence>
<feature type="compositionally biased region" description="Pro residues" evidence="1">
    <location>
        <begin position="64"/>
        <end position="76"/>
    </location>
</feature>
<evidence type="ECO:0000313" key="4">
    <source>
        <dbReference type="Proteomes" id="UP000324705"/>
    </source>
</evidence>
<dbReference type="Pfam" id="PF12274">
    <property type="entry name" value="DUF3615"/>
    <property type="match status" value="1"/>
</dbReference>
<dbReference type="AlphaFoldDB" id="A0A9R1AU63"/>
<proteinExistence type="predicted"/>
<reference evidence="3 4" key="1">
    <citation type="submission" date="2017-09" db="EMBL/GenBank/DDBJ databases">
        <authorList>
            <consortium name="International Durum Wheat Genome Sequencing Consortium (IDWGSC)"/>
            <person name="Milanesi L."/>
        </authorList>
    </citation>
    <scope>NUCLEOTIDE SEQUENCE [LARGE SCALE GENOMIC DNA]</scope>
    <source>
        <strain evidence="4">cv. Svevo</strain>
    </source>
</reference>
<evidence type="ECO:0000259" key="2">
    <source>
        <dbReference type="Pfam" id="PF12274"/>
    </source>
</evidence>
<accession>A0A9R1AU63</accession>
<organism evidence="3 4">
    <name type="scientific">Triticum turgidum subsp. durum</name>
    <name type="common">Durum wheat</name>
    <name type="synonym">Triticum durum</name>
    <dbReference type="NCBI Taxonomy" id="4567"/>
    <lineage>
        <taxon>Eukaryota</taxon>
        <taxon>Viridiplantae</taxon>
        <taxon>Streptophyta</taxon>
        <taxon>Embryophyta</taxon>
        <taxon>Tracheophyta</taxon>
        <taxon>Spermatophyta</taxon>
        <taxon>Magnoliopsida</taxon>
        <taxon>Liliopsida</taxon>
        <taxon>Poales</taxon>
        <taxon>Poaceae</taxon>
        <taxon>BOP clade</taxon>
        <taxon>Pooideae</taxon>
        <taxon>Triticodae</taxon>
        <taxon>Triticeae</taxon>
        <taxon>Triticinae</taxon>
        <taxon>Triticum</taxon>
    </lineage>
</organism>
<dbReference type="InterPro" id="IPR022059">
    <property type="entry name" value="DUF3615"/>
</dbReference>
<dbReference type="EMBL" id="LT934120">
    <property type="protein sequence ID" value="VAI40374.1"/>
    <property type="molecule type" value="Genomic_DNA"/>
</dbReference>
<dbReference type="Gramene" id="TRITD5Bv1G248120.1">
    <property type="protein sequence ID" value="TRITD5Bv1G248120.1"/>
    <property type="gene ID" value="TRITD5Bv1G248120"/>
</dbReference>
<feature type="region of interest" description="Disordered" evidence="1">
    <location>
        <begin position="40"/>
        <end position="76"/>
    </location>
</feature>
<protein>
    <recommendedName>
        <fullName evidence="2">DUF3615 domain-containing protein</fullName>
    </recommendedName>
</protein>
<dbReference type="PANTHER" id="PTHR33326:SF56">
    <property type="entry name" value="BZIP DOMAIN-CONTAINING PROTEIN"/>
    <property type="match status" value="1"/>
</dbReference>
<feature type="domain" description="DUF3615" evidence="2">
    <location>
        <begin position="219"/>
        <end position="316"/>
    </location>
</feature>
<dbReference type="Proteomes" id="UP000324705">
    <property type="component" value="Chromosome 5B"/>
</dbReference>
<name>A0A9R1AU63_TRITD</name>
<sequence>MSMDDCFIPLPSPLHDRWRCGSHPCLSQLDLDERAAAGSGTAVEGAASHGVPRRILRSPNRPLAVPPRRPPPPPLDPLPTYKGGSLHAFPEEEPKQHQVAVSRAASKGRYARFKENLNAKPQETKQHHHQVAVSCAASKGRNRNGWMSHERSTPEGINMKEHAWRFRFPFPELPKSTYRGDLNSLGRPVVMKQRKPLEVRNARRERRVAAKQKAARYHAEVALRKYNRANNTKFELVEVKVISIFSEFGGAGAHYNFTAKQPEDQLSADANSTKLFFSEVNLDFRSENDVIMCCIVGENDAGHCYGCKNYQPVIHPSSQAYGGGSSTCIDYPYPDSESSDSD</sequence>
<dbReference type="PANTHER" id="PTHR33326">
    <property type="entry name" value="OS05G0543800 PROTEIN"/>
    <property type="match status" value="1"/>
</dbReference>
<gene>
    <name evidence="3" type="ORF">TRITD_5Bv1G248120</name>
</gene>
<evidence type="ECO:0000256" key="1">
    <source>
        <dbReference type="SAM" id="MobiDB-lite"/>
    </source>
</evidence>
<keyword evidence="4" id="KW-1185">Reference proteome</keyword>